<proteinExistence type="predicted"/>
<comment type="caution">
    <text evidence="2">The sequence shown here is derived from an EMBL/GenBank/DDBJ whole genome shotgun (WGS) entry which is preliminary data.</text>
</comment>
<evidence type="ECO:0000313" key="3">
    <source>
        <dbReference type="Proteomes" id="UP000220246"/>
    </source>
</evidence>
<name>A0A2A7UWW1_COMTR</name>
<gene>
    <name evidence="2" type="ORF">CRM82_15400</name>
</gene>
<feature type="signal peptide" evidence="1">
    <location>
        <begin position="1"/>
        <end position="18"/>
    </location>
</feature>
<feature type="chain" id="PRO_5012021093" evidence="1">
    <location>
        <begin position="19"/>
        <end position="111"/>
    </location>
</feature>
<protein>
    <submittedName>
        <fullName evidence="2">Uncharacterized protein</fullName>
    </submittedName>
</protein>
<dbReference type="AlphaFoldDB" id="A0A2A7UWW1"/>
<keyword evidence="3" id="KW-1185">Reference proteome</keyword>
<dbReference type="Proteomes" id="UP000220246">
    <property type="component" value="Unassembled WGS sequence"/>
</dbReference>
<keyword evidence="1" id="KW-0732">Signal</keyword>
<accession>A0A2A7UWW1</accession>
<dbReference type="STRING" id="1219032.GCA_001515545_00444"/>
<organism evidence="2 3">
    <name type="scientific">Comamonas terrigena</name>
    <dbReference type="NCBI Taxonomy" id="32013"/>
    <lineage>
        <taxon>Bacteria</taxon>
        <taxon>Pseudomonadati</taxon>
        <taxon>Pseudomonadota</taxon>
        <taxon>Betaproteobacteria</taxon>
        <taxon>Burkholderiales</taxon>
        <taxon>Comamonadaceae</taxon>
        <taxon>Comamonas</taxon>
    </lineage>
</organism>
<evidence type="ECO:0000313" key="2">
    <source>
        <dbReference type="EMBL" id="PEH89805.1"/>
    </source>
</evidence>
<sequence>MRMLVGAVWLTISSLSLAQQAPMLNQPLLREAMEFLVKNPSSAKFEEVTYKRGREPGEWTMCGSVSVKNSYGSYADFERFVGTVIIDEMRPHYLVHSVGGLSDKLCQLEGL</sequence>
<reference evidence="3" key="1">
    <citation type="submission" date="2017-09" db="EMBL/GenBank/DDBJ databases">
        <title>FDA dAtabase for Regulatory Grade micrObial Sequences (FDA-ARGOS): Supporting development and validation of Infectious Disease Dx tests.</title>
        <authorList>
            <person name="Minogue T."/>
            <person name="Wolcott M."/>
            <person name="Wasieloski L."/>
            <person name="Aguilar W."/>
            <person name="Moore D."/>
            <person name="Tallon L."/>
            <person name="Sadzewicz L."/>
            <person name="Ott S."/>
            <person name="Zhao X."/>
            <person name="Nagaraj S."/>
            <person name="Vavikolanu K."/>
            <person name="Aluvathingal J."/>
            <person name="Nadendla S."/>
            <person name="Sichtig H."/>
        </authorList>
    </citation>
    <scope>NUCLEOTIDE SEQUENCE [LARGE SCALE GENOMIC DNA]</scope>
    <source>
        <strain evidence="3">FDAARGOS_394</strain>
    </source>
</reference>
<evidence type="ECO:0000256" key="1">
    <source>
        <dbReference type="SAM" id="SignalP"/>
    </source>
</evidence>
<dbReference type="EMBL" id="PDEA01000001">
    <property type="protein sequence ID" value="PEH89805.1"/>
    <property type="molecule type" value="Genomic_DNA"/>
</dbReference>